<evidence type="ECO:0000256" key="1">
    <source>
        <dbReference type="ARBA" id="ARBA00022946"/>
    </source>
</evidence>
<dbReference type="Gene3D" id="3.30.1360.120">
    <property type="entry name" value="Probable tRNA modification gtpase trme, domain 1"/>
    <property type="match status" value="2"/>
</dbReference>
<accession>A0ABZ3C8I7</accession>
<evidence type="ECO:0000313" key="2">
    <source>
        <dbReference type="EMBL" id="WZW99100.1"/>
    </source>
</evidence>
<dbReference type="PIRSF" id="PIRSF006487">
    <property type="entry name" value="GcvT"/>
    <property type="match status" value="1"/>
</dbReference>
<evidence type="ECO:0000313" key="3">
    <source>
        <dbReference type="Proteomes" id="UP001434337"/>
    </source>
</evidence>
<proteinExistence type="predicted"/>
<gene>
    <name evidence="2" type="ORF">PCC79_02525</name>
</gene>
<protein>
    <submittedName>
        <fullName evidence="2">Folate-binding protein</fullName>
    </submittedName>
</protein>
<organism evidence="2 3">
    <name type="scientific">Propioniciclava soli</name>
    <dbReference type="NCBI Taxonomy" id="2775081"/>
    <lineage>
        <taxon>Bacteria</taxon>
        <taxon>Bacillati</taxon>
        <taxon>Actinomycetota</taxon>
        <taxon>Actinomycetes</taxon>
        <taxon>Propionibacteriales</taxon>
        <taxon>Propionibacteriaceae</taxon>
        <taxon>Propioniciclava</taxon>
    </lineage>
</organism>
<reference evidence="2 3" key="1">
    <citation type="journal article" date="2023" name="Environ Microbiome">
        <title>A coral-associated actinobacterium mitigates coral bleaching under heat stress.</title>
        <authorList>
            <person name="Li J."/>
            <person name="Zou Y."/>
            <person name="Li Q."/>
            <person name="Zhang J."/>
            <person name="Bourne D.G."/>
            <person name="Lyu Y."/>
            <person name="Liu C."/>
            <person name="Zhang S."/>
        </authorList>
    </citation>
    <scope>NUCLEOTIDE SEQUENCE [LARGE SCALE GENOMIC DNA]</scope>
    <source>
        <strain evidence="2 3">SCSIO 13291</strain>
    </source>
</reference>
<dbReference type="Proteomes" id="UP001434337">
    <property type="component" value="Chromosome"/>
</dbReference>
<sequence>MGDPVIAHEGPDAGVPHHYGDPLREQRWLEAGQARVDLSHRPVFAVTGPDRLTWLHALTSQRFEGLAPGVWTTAFVLDPQGHIEHVLGGVDDGATFWATTEPGHLDALLAWLGRMVFASRVELADASATHAMVLADGPRIVERPALAATLGERRAGTWAAEALRIAAGQPRVFVDTDARTIPNEVAVPDGDALGAAVHLQKGCYRGQETVARVHTLGRPPRRLTLVHLDGSEERLPAVGADVLLGERVMGRMGSSAFHHELGPIGLALVKRGTPVDAALTVEGVPAAQEVVVDPEVGLHVRPNLR</sequence>
<dbReference type="NCBIfam" id="TIGR03317">
    <property type="entry name" value="ygfZ_signature"/>
    <property type="match status" value="1"/>
</dbReference>
<dbReference type="SUPFAM" id="SSF103025">
    <property type="entry name" value="Folate-binding domain"/>
    <property type="match status" value="1"/>
</dbReference>
<dbReference type="RefSeq" id="WP_342372902.1">
    <property type="nucleotide sequence ID" value="NZ_CP115965.1"/>
</dbReference>
<dbReference type="PANTHER" id="PTHR22602:SF0">
    <property type="entry name" value="TRANSFERASE CAF17, MITOCHONDRIAL-RELATED"/>
    <property type="match status" value="1"/>
</dbReference>
<dbReference type="PANTHER" id="PTHR22602">
    <property type="entry name" value="TRANSFERASE CAF17, MITOCHONDRIAL-RELATED"/>
    <property type="match status" value="1"/>
</dbReference>
<keyword evidence="3" id="KW-1185">Reference proteome</keyword>
<dbReference type="InterPro" id="IPR045179">
    <property type="entry name" value="YgfZ/GcvT"/>
</dbReference>
<dbReference type="InterPro" id="IPR017703">
    <property type="entry name" value="YgfZ/GCV_T_CS"/>
</dbReference>
<dbReference type="EMBL" id="CP115965">
    <property type="protein sequence ID" value="WZW99100.1"/>
    <property type="molecule type" value="Genomic_DNA"/>
</dbReference>
<keyword evidence="1" id="KW-0809">Transit peptide</keyword>
<dbReference type="InterPro" id="IPR027266">
    <property type="entry name" value="TrmE/GcvT-like"/>
</dbReference>
<name>A0ABZ3C8I7_9ACTN</name>